<feature type="transmembrane region" description="Helical" evidence="1">
    <location>
        <begin position="118"/>
        <end position="137"/>
    </location>
</feature>
<evidence type="ECO:0000256" key="1">
    <source>
        <dbReference type="SAM" id="Phobius"/>
    </source>
</evidence>
<dbReference type="RefSeq" id="WP_261970795.1">
    <property type="nucleotide sequence ID" value="NZ_JAHHZF010000012.1"/>
</dbReference>
<gene>
    <name evidence="2" type="ORF">KL771_22655</name>
</gene>
<dbReference type="AlphaFoldDB" id="A0A947GF43"/>
<dbReference type="EMBL" id="JAHHZF010000012">
    <property type="protein sequence ID" value="MBT9292281.1"/>
    <property type="molecule type" value="Genomic_DNA"/>
</dbReference>
<accession>A0A947GF43</accession>
<feature type="transmembrane region" description="Helical" evidence="1">
    <location>
        <begin position="30"/>
        <end position="48"/>
    </location>
</feature>
<name>A0A947GF43_9HYPH</name>
<feature type="transmembrane region" description="Helical" evidence="1">
    <location>
        <begin position="149"/>
        <end position="169"/>
    </location>
</feature>
<keyword evidence="1" id="KW-1133">Transmembrane helix</keyword>
<comment type="caution">
    <text evidence="2">The sequence shown here is derived from an EMBL/GenBank/DDBJ whole genome shotgun (WGS) entry which is preliminary data.</text>
</comment>
<evidence type="ECO:0000313" key="3">
    <source>
        <dbReference type="Proteomes" id="UP000766595"/>
    </source>
</evidence>
<organism evidence="2 3">
    <name type="scientific">Prosthecodimorpha staleyi</name>
    <dbReference type="NCBI Taxonomy" id="2840188"/>
    <lineage>
        <taxon>Bacteria</taxon>
        <taxon>Pseudomonadati</taxon>
        <taxon>Pseudomonadota</taxon>
        <taxon>Alphaproteobacteria</taxon>
        <taxon>Hyphomicrobiales</taxon>
        <taxon>Ancalomicrobiaceae</taxon>
        <taxon>Prosthecodimorpha</taxon>
    </lineage>
</organism>
<keyword evidence="3" id="KW-1185">Reference proteome</keyword>
<protein>
    <submittedName>
        <fullName evidence="2">AzlC family ABC transporter permease</fullName>
    </submittedName>
</protein>
<proteinExistence type="predicted"/>
<feature type="transmembrane region" description="Helical" evidence="1">
    <location>
        <begin position="228"/>
        <end position="246"/>
    </location>
</feature>
<evidence type="ECO:0000313" key="2">
    <source>
        <dbReference type="EMBL" id="MBT9292281.1"/>
    </source>
</evidence>
<keyword evidence="1" id="KW-0472">Membrane</keyword>
<dbReference type="InterPro" id="IPR011606">
    <property type="entry name" value="Brnchd-chn_aa_trnsp_permease"/>
</dbReference>
<dbReference type="Pfam" id="PF03591">
    <property type="entry name" value="AzlC"/>
    <property type="match status" value="1"/>
</dbReference>
<reference evidence="2 3" key="1">
    <citation type="submission" date="2021-06" db="EMBL/GenBank/DDBJ databases">
        <authorList>
            <person name="Grouzdev D.S."/>
            <person name="Koziaeva V."/>
        </authorList>
    </citation>
    <scope>NUCLEOTIDE SEQUENCE [LARGE SCALE GENOMIC DNA]</scope>
    <source>
        <strain evidence="2 3">22</strain>
    </source>
</reference>
<sequence>MDNPADPADPANPAETVSTARWFARGARQFLSIPAMILMASFVGFAGLARASGIGLVETVVMAGGIWALPSCVVLVGAVQTGASLAATFIAVSLSAFRLMPMVMSIVPVMRAERTSKLTLLFLSHFVAVTAWVFGMAKLPGLPREARAAYFAGFAVTLTSGAMIVAGVSHELAGALPPLLAAGLTLLTPLYFTVSLWGAARLASDRLALAFGVAAWPAMHWLEPNFELIWTGLVGGTAAFLVGRRIDAGRRRRVPAATENAGMEVGP</sequence>
<feature type="transmembrane region" description="Helical" evidence="1">
    <location>
        <begin position="175"/>
        <end position="194"/>
    </location>
</feature>
<keyword evidence="1" id="KW-0812">Transmembrane</keyword>
<feature type="transmembrane region" description="Helical" evidence="1">
    <location>
        <begin position="60"/>
        <end position="79"/>
    </location>
</feature>
<feature type="transmembrane region" description="Helical" evidence="1">
    <location>
        <begin position="86"/>
        <end position="106"/>
    </location>
</feature>
<dbReference type="Proteomes" id="UP000766595">
    <property type="component" value="Unassembled WGS sequence"/>
</dbReference>